<keyword evidence="3" id="KW-1185">Reference proteome</keyword>
<feature type="compositionally biased region" description="Low complexity" evidence="1">
    <location>
        <begin position="363"/>
        <end position="397"/>
    </location>
</feature>
<sequence length="610" mass="60324">MNTLSIQVGNISAAASKIDVMLAQIGMALRRSLRPSINGSFSAVPGLDQMGNYHGVALMGGPGSANSVLSSYAEQVTWLKDALNASVRAITEQNEAFARSLDGADEGAVASIGAVTFPPRPAPRYEPFVFPLPVVSPSASLAQLSAAFGATQVAQPVQAAASWGKMAASIGAVAAGLAAIAADLRVHNYGDVVDSAIKQIVDVADTGKAFARNAALMVTATTNLGPAQQQGAQLVANMQNALNAIPEPQERQAAEAAFLQAFPAAYTPMLLPGVPVVKSLTDPSLSLSLGSLIPTGMGVVAGKGHKHDASGLRPEGETALRRIIHAAQRVGEEKGATFQEVLSRTEELTGVQAESVGTVSAAAATADSPPVASTPVVPGGSTPASTSAAPAGSPAAGIHPVSSGAPANTSMAPLASGMPGTMNSSPGSAQQRLTGAVLPRHTQAGTSPVLGADEVSTHSSSWSGQSMPLLGGMGLTAQSMPASASASHHASMASGQSVGGIGGFGGALAPGTTLGAASGGAANSVPAGSSWRSGPGGPVTAASGGATSGARSHTFMGPMAGAGTGTGGGGARNKKIKTITSSVEENENLRALLGDRPPVVPGVIGHWARG</sequence>
<evidence type="ECO:0008006" key="4">
    <source>
        <dbReference type="Google" id="ProtNLM"/>
    </source>
</evidence>
<evidence type="ECO:0000256" key="1">
    <source>
        <dbReference type="SAM" id="MobiDB-lite"/>
    </source>
</evidence>
<feature type="compositionally biased region" description="Low complexity" evidence="1">
    <location>
        <begin position="516"/>
        <end position="530"/>
    </location>
</feature>
<reference evidence="2 3" key="1">
    <citation type="submission" date="2015-10" db="EMBL/GenBank/DDBJ databases">
        <title>Corynebacteirum lowii and Corynebacterium oculi species nova, derived from human clinical disease and and emended description of Corynebacterium mastiditis.</title>
        <authorList>
            <person name="Bernard K."/>
            <person name="Pacheco A.L."/>
            <person name="Mcdougall C."/>
            <person name="Burtx T."/>
            <person name="Weibe D."/>
            <person name="Tyler S."/>
            <person name="Olson A.B."/>
            <person name="Cnockaert M."/>
            <person name="Eguchi H."/>
            <person name="Kuwahara T."/>
            <person name="Nakayama-Imaohji H."/>
            <person name="Boudewijins M."/>
            <person name="Van Hoecke F."/>
            <person name="Bernier A.-M."/>
            <person name="Vandamme P."/>
        </authorList>
    </citation>
    <scope>NUCLEOTIDE SEQUENCE [LARGE SCALE GENOMIC DNA]</scope>
    <source>
        <strain evidence="2 3">NML 130206</strain>
    </source>
</reference>
<evidence type="ECO:0000313" key="3">
    <source>
        <dbReference type="Proteomes" id="UP000050488"/>
    </source>
</evidence>
<feature type="compositionally biased region" description="Gly residues" evidence="1">
    <location>
        <begin position="560"/>
        <end position="571"/>
    </location>
</feature>
<accession>A0A0Q0U4J8</accession>
<feature type="region of interest" description="Disordered" evidence="1">
    <location>
        <begin position="516"/>
        <end position="573"/>
    </location>
</feature>
<dbReference type="EMBL" id="LKEV01000002">
    <property type="protein sequence ID" value="KQB86887.1"/>
    <property type="molecule type" value="Genomic_DNA"/>
</dbReference>
<evidence type="ECO:0000313" key="2">
    <source>
        <dbReference type="EMBL" id="KQB86887.1"/>
    </source>
</evidence>
<gene>
    <name evidence="2" type="ORF">Clow_01098</name>
</gene>
<protein>
    <recommendedName>
        <fullName evidence="4">PPE family protein</fullName>
    </recommendedName>
</protein>
<dbReference type="Proteomes" id="UP000050488">
    <property type="component" value="Unassembled WGS sequence"/>
</dbReference>
<feature type="compositionally biased region" description="Low complexity" evidence="1">
    <location>
        <begin position="538"/>
        <end position="552"/>
    </location>
</feature>
<feature type="compositionally biased region" description="Polar residues" evidence="1">
    <location>
        <begin position="421"/>
        <end position="433"/>
    </location>
</feature>
<comment type="caution">
    <text evidence="2">The sequence shown here is derived from an EMBL/GenBank/DDBJ whole genome shotgun (WGS) entry which is preliminary data.</text>
</comment>
<proteinExistence type="predicted"/>
<dbReference type="AlphaFoldDB" id="A0A0Q0U4J8"/>
<feature type="compositionally biased region" description="Polar residues" evidence="1">
    <location>
        <begin position="457"/>
        <end position="466"/>
    </location>
</feature>
<dbReference type="STRING" id="1544413.Clow_01098"/>
<feature type="region of interest" description="Disordered" evidence="1">
    <location>
        <begin position="363"/>
        <end position="467"/>
    </location>
</feature>
<name>A0A0Q0U4J8_9CORY</name>
<organism evidence="2 3">
    <name type="scientific">Corynebacterium lowii</name>
    <dbReference type="NCBI Taxonomy" id="1544413"/>
    <lineage>
        <taxon>Bacteria</taxon>
        <taxon>Bacillati</taxon>
        <taxon>Actinomycetota</taxon>
        <taxon>Actinomycetes</taxon>
        <taxon>Mycobacteriales</taxon>
        <taxon>Corynebacteriaceae</taxon>
        <taxon>Corynebacterium</taxon>
    </lineage>
</organism>
<dbReference type="PATRIC" id="fig|1544413.3.peg.1103"/>